<feature type="region of interest" description="Disordered" evidence="1">
    <location>
        <begin position="426"/>
        <end position="510"/>
    </location>
</feature>
<evidence type="ECO:0000256" key="1">
    <source>
        <dbReference type="SAM" id="MobiDB-lite"/>
    </source>
</evidence>
<feature type="region of interest" description="Disordered" evidence="1">
    <location>
        <begin position="345"/>
        <end position="364"/>
    </location>
</feature>
<reference evidence="4" key="1">
    <citation type="journal article" date="2008" name="Chem. Biol.">
        <title>Molecular Analysis of the Kirromycin Biosynthetic Gene Cluster Revealed beta-Alanine as Precursor of the Pyridone Moiety.</title>
        <authorList>
            <person name="Weber T."/>
            <person name="Laiple K.J."/>
            <person name="Pross E.K."/>
            <person name="Textor A."/>
            <person name="Grond S."/>
            <person name="Welzel K."/>
            <person name="Pelzer S."/>
            <person name="Vente A."/>
            <person name="Wohlleben W."/>
        </authorList>
    </citation>
    <scope>NUCLEOTIDE SEQUENCE</scope>
    <source>
        <strain evidence="4">Tu 365</strain>
    </source>
</reference>
<evidence type="ECO:0000256" key="2">
    <source>
        <dbReference type="SAM" id="Phobius"/>
    </source>
</evidence>
<keyword evidence="2" id="KW-0472">Membrane</keyword>
<evidence type="ECO:0008006" key="5">
    <source>
        <dbReference type="Google" id="ProtNLM"/>
    </source>
</evidence>
<dbReference type="AlphaFoldDB" id="B0B4Y4"/>
<dbReference type="EMBL" id="AM746336">
    <property type="protein sequence ID" value="CAN89613.1"/>
    <property type="molecule type" value="Genomic_DNA"/>
</dbReference>
<keyword evidence="3" id="KW-0732">Signal</keyword>
<feature type="signal peptide" evidence="3">
    <location>
        <begin position="1"/>
        <end position="31"/>
    </location>
</feature>
<feature type="chain" id="PRO_5002746235" description="Peptidase" evidence="3">
    <location>
        <begin position="32"/>
        <end position="542"/>
    </location>
</feature>
<gene>
    <name evidence="4" type="ORF">orf_L17</name>
</gene>
<protein>
    <recommendedName>
        <fullName evidence="5">Peptidase</fullName>
    </recommendedName>
</protein>
<feature type="compositionally biased region" description="Basic and acidic residues" evidence="1">
    <location>
        <begin position="437"/>
        <end position="446"/>
    </location>
</feature>
<evidence type="ECO:0000313" key="4">
    <source>
        <dbReference type="EMBL" id="CAN89613.1"/>
    </source>
</evidence>
<keyword evidence="2" id="KW-0812">Transmembrane</keyword>
<organism evidence="4">
    <name type="scientific">Streptomyces collinus</name>
    <dbReference type="NCBI Taxonomy" id="42684"/>
    <lineage>
        <taxon>Bacteria</taxon>
        <taxon>Bacillati</taxon>
        <taxon>Actinomycetota</taxon>
        <taxon>Actinomycetes</taxon>
        <taxon>Kitasatosporales</taxon>
        <taxon>Streptomycetaceae</taxon>
        <taxon>Streptomyces</taxon>
    </lineage>
</organism>
<accession>B0B4Y4</accession>
<feature type="compositionally biased region" description="Low complexity" evidence="1">
    <location>
        <begin position="456"/>
        <end position="466"/>
    </location>
</feature>
<sequence>MAGTRRWSRVTALLAAVSGLGLAALPGTANAAGTKLSIEAQDTYYAYQYGEGPPGDGGLFLLELNLSAPEGTKPLAKNVKLTIDATELEGKAVITGAGGACSHQAYVYTCAYTSIDGKTSVQPFYIKGAKGTKPGASGDIHYTATSSDAGTATATTHAVVGGPKLLTQREKAIADVTPGAGFDLTPAVANVGPLAAPRGIGVKLFGEEGLKVAEQYSNCHYRPMPQPTAYCTFDTPIEPGTAYAFDKPWHFTTSNDLMYATINYSTWPLGSGNPWEYDDPADYTVTGSGPELGLKPVSASGFPDFGGFVEVSTTQHADYRAIGGEVTGKLGQTVPVTLGVKNEGPGSMNLYSRPGQGSGTYRVTPPEGTVITKIPFPGEDDDHACGAPIKGTRTYECEIPDIFPAGDTSELTFYVKIQEAVAHPKAGSIEATGRTDFPNRDNHPENDSAPVTLTITGGTPSASPSASPSPSPSPSASASPSAGASNGGSASNGGATSGGTSPEGGVMASTGAGALPWIAASAAAALAAGVAGVTLSRRRTRG</sequence>
<keyword evidence="2" id="KW-1133">Transmembrane helix</keyword>
<evidence type="ECO:0000256" key="3">
    <source>
        <dbReference type="SAM" id="SignalP"/>
    </source>
</evidence>
<feature type="compositionally biased region" description="Low complexity" evidence="1">
    <location>
        <begin position="474"/>
        <end position="500"/>
    </location>
</feature>
<proteinExistence type="predicted"/>
<feature type="transmembrane region" description="Helical" evidence="2">
    <location>
        <begin position="514"/>
        <end position="535"/>
    </location>
</feature>
<name>B0B4Y4_STRCU</name>